<accession>C7CJR7</accession>
<dbReference type="Proteomes" id="UP000008070">
    <property type="component" value="Chromosome"/>
</dbReference>
<evidence type="ECO:0000313" key="2">
    <source>
        <dbReference type="Proteomes" id="UP000008070"/>
    </source>
</evidence>
<organism evidence="1 2">
    <name type="scientific">Methylorubrum extorquens (strain DSM 6343 / CIP 106787 / DM4)</name>
    <name type="common">Methylobacterium extorquens</name>
    <dbReference type="NCBI Taxonomy" id="661410"/>
    <lineage>
        <taxon>Bacteria</taxon>
        <taxon>Pseudomonadati</taxon>
        <taxon>Pseudomonadota</taxon>
        <taxon>Alphaproteobacteria</taxon>
        <taxon>Hyphomicrobiales</taxon>
        <taxon>Methylobacteriaceae</taxon>
        <taxon>Methylorubrum</taxon>
    </lineage>
</organism>
<dbReference type="EMBL" id="FP103042">
    <property type="protein sequence ID" value="CAX23557.1"/>
    <property type="molecule type" value="Genomic_DNA"/>
</dbReference>
<evidence type="ECO:0000313" key="1">
    <source>
        <dbReference type="EMBL" id="CAX23557.1"/>
    </source>
</evidence>
<sequence>MRARVRQMADWALSAAWSNAAASVNEWVSSGIQPLRRQKPE</sequence>
<name>C7CJR7_METED</name>
<dbReference type="HOGENOM" id="CLU_3272618_0_0_5"/>
<gene>
    <name evidence="1" type="ORF">METD_I1968</name>
</gene>
<dbReference type="KEGG" id="mdi:METDI1968"/>
<reference evidence="2" key="1">
    <citation type="journal article" date="2009" name="PLoS ONE">
        <title>Methylobacterium genome sequences: a reference blueprint to investigate microbial metabolism of C1 compounds from natural and industrial sources.</title>
        <authorList>
            <person name="Vuilleumier S."/>
            <person name="Chistoserdova L."/>
            <person name="Lee M.-C."/>
            <person name="Bringel F."/>
            <person name="Lajus A."/>
            <person name="Zhou Y."/>
            <person name="Gourion B."/>
            <person name="Barbe V."/>
            <person name="Chang J."/>
            <person name="Cruveiller S."/>
            <person name="Dossat C."/>
            <person name="Gillett W."/>
            <person name="Gruffaz C."/>
            <person name="Haugen E."/>
            <person name="Hourcade E."/>
            <person name="Levy R."/>
            <person name="Mangenot S."/>
            <person name="Muller E."/>
            <person name="Nadalig T."/>
            <person name="Pagni M."/>
            <person name="Penny C."/>
            <person name="Peyraud R."/>
            <person name="Robinson D.G."/>
            <person name="Roche D."/>
            <person name="Rouy Z."/>
            <person name="Saenampechek C."/>
            <person name="Salvignol G."/>
            <person name="Vallenet D."/>
            <person name="Wu Z."/>
            <person name="Marx C.J."/>
            <person name="Vorholt J.A."/>
            <person name="Olson M.V."/>
            <person name="Kaul R."/>
            <person name="Weissenbach J."/>
            <person name="Medigue C."/>
            <person name="Lidstrom M.E."/>
        </authorList>
    </citation>
    <scope>NUCLEOTIDE SEQUENCE [LARGE SCALE GENOMIC DNA]</scope>
    <source>
        <strain evidence="2">DSM 6343 / CIP 106787 / DM4</strain>
    </source>
</reference>
<dbReference type="AlphaFoldDB" id="C7CJR7"/>
<protein>
    <submittedName>
        <fullName evidence="1">Uncharacterized protein</fullName>
    </submittedName>
</protein>
<proteinExistence type="predicted"/>